<organism evidence="2 3">
    <name type="scientific">Leucobacter tardus</name>
    <dbReference type="NCBI Taxonomy" id="501483"/>
    <lineage>
        <taxon>Bacteria</taxon>
        <taxon>Bacillati</taxon>
        <taxon>Actinomycetota</taxon>
        <taxon>Actinomycetes</taxon>
        <taxon>Micrococcales</taxon>
        <taxon>Microbacteriaceae</taxon>
        <taxon>Leucobacter</taxon>
    </lineage>
</organism>
<dbReference type="RefSeq" id="WP_208235732.1">
    <property type="nucleotide sequence ID" value="NZ_BAAAQU010000001.1"/>
</dbReference>
<sequence>MQRALVGLFDLWFRARGTRAPRISWVIAPNEVAGTAAALARALPNAFTFMRTRHPFYDFQYDYIPPANQSPSSRARRKWISEPMLFARLANSASGFIYLSHIPLLSFQQDERRFEFNFLRRRGVKIVFFFTGSDVRSMELMHQHELETGLPNIATYLGQVAPKFREPAFERKQRAIGMVADEFADEIFTMRVDQRAYIDRETQPYPYLLPDDEISEDLERFEAVERPVILHAPSSPIIKGTQLVRAAVEALRREGFDFEYVELNRVPYEEVKSLLARSHIVLNQFYAHVPGVFGVEAMAAGCVVLMSADEQIEPDLPRGSNRAWVVTKHWEVYHQLKSLLEEPERLRPQAEAGLAWINEHARASVAGPKLQSVLDRLIEP</sequence>
<accession>A0A939TIQ5</accession>
<dbReference type="SUPFAM" id="SSF53756">
    <property type="entry name" value="UDP-Glycosyltransferase/glycogen phosphorylase"/>
    <property type="match status" value="1"/>
</dbReference>
<protein>
    <recommendedName>
        <fullName evidence="1">Spore protein YkvP/CgeB glycosyl transferase-like domain-containing protein</fullName>
    </recommendedName>
</protein>
<evidence type="ECO:0000313" key="3">
    <source>
        <dbReference type="Proteomes" id="UP000668403"/>
    </source>
</evidence>
<evidence type="ECO:0000259" key="1">
    <source>
        <dbReference type="Pfam" id="PF13524"/>
    </source>
</evidence>
<dbReference type="Pfam" id="PF13524">
    <property type="entry name" value="Glyco_trans_1_2"/>
    <property type="match status" value="1"/>
</dbReference>
<evidence type="ECO:0000313" key="2">
    <source>
        <dbReference type="EMBL" id="MBO2988391.1"/>
    </source>
</evidence>
<dbReference type="AlphaFoldDB" id="A0A939TIQ5"/>
<dbReference type="Gene3D" id="3.40.50.2000">
    <property type="entry name" value="Glycogen Phosphorylase B"/>
    <property type="match status" value="1"/>
</dbReference>
<proteinExistence type="predicted"/>
<dbReference type="EMBL" id="JAGFBF010000001">
    <property type="protein sequence ID" value="MBO2988391.1"/>
    <property type="molecule type" value="Genomic_DNA"/>
</dbReference>
<reference evidence="2" key="1">
    <citation type="submission" date="2021-03" db="EMBL/GenBank/DDBJ databases">
        <title>Leucobacter chromiisoli sp. nov., isolated from chromium-containing soil of chemical plant.</title>
        <authorList>
            <person name="Xu Z."/>
        </authorList>
    </citation>
    <scope>NUCLEOTIDE SEQUENCE</scope>
    <source>
        <strain evidence="2">K 70/01</strain>
    </source>
</reference>
<dbReference type="InterPro" id="IPR055259">
    <property type="entry name" value="YkvP/CgeB_Glyco_trans-like"/>
</dbReference>
<name>A0A939TIQ5_9MICO</name>
<keyword evidence="3" id="KW-1185">Reference proteome</keyword>
<comment type="caution">
    <text evidence="2">The sequence shown here is derived from an EMBL/GenBank/DDBJ whole genome shotgun (WGS) entry which is preliminary data.</text>
</comment>
<feature type="domain" description="Spore protein YkvP/CgeB glycosyl transferase-like" evidence="1">
    <location>
        <begin position="261"/>
        <end position="357"/>
    </location>
</feature>
<dbReference type="Proteomes" id="UP000668403">
    <property type="component" value="Unassembled WGS sequence"/>
</dbReference>
<gene>
    <name evidence="2" type="ORF">J4H85_00060</name>
</gene>